<organism evidence="2 3">
    <name type="scientific">Kockovaella imperatae</name>
    <dbReference type="NCBI Taxonomy" id="4999"/>
    <lineage>
        <taxon>Eukaryota</taxon>
        <taxon>Fungi</taxon>
        <taxon>Dikarya</taxon>
        <taxon>Basidiomycota</taxon>
        <taxon>Agaricomycotina</taxon>
        <taxon>Tremellomycetes</taxon>
        <taxon>Tremellales</taxon>
        <taxon>Cuniculitremaceae</taxon>
        <taxon>Kockovaella</taxon>
    </lineage>
</organism>
<feature type="transmembrane region" description="Helical" evidence="1">
    <location>
        <begin position="83"/>
        <end position="107"/>
    </location>
</feature>
<keyword evidence="3" id="KW-1185">Reference proteome</keyword>
<dbReference type="Proteomes" id="UP000193218">
    <property type="component" value="Unassembled WGS sequence"/>
</dbReference>
<evidence type="ECO:0000313" key="3">
    <source>
        <dbReference type="Proteomes" id="UP000193218"/>
    </source>
</evidence>
<comment type="caution">
    <text evidence="2">The sequence shown here is derived from an EMBL/GenBank/DDBJ whole genome shotgun (WGS) entry which is preliminary data.</text>
</comment>
<dbReference type="AlphaFoldDB" id="A0A1Y1UBB3"/>
<keyword evidence="1" id="KW-1133">Transmembrane helix</keyword>
<evidence type="ECO:0000313" key="2">
    <source>
        <dbReference type="EMBL" id="ORX34824.1"/>
    </source>
</evidence>
<keyword evidence="1" id="KW-0472">Membrane</keyword>
<gene>
    <name evidence="2" type="ORF">BD324DRAFT_683260</name>
</gene>
<feature type="transmembrane region" description="Helical" evidence="1">
    <location>
        <begin position="135"/>
        <end position="152"/>
    </location>
</feature>
<protein>
    <submittedName>
        <fullName evidence="2">Uncharacterized protein</fullName>
    </submittedName>
</protein>
<accession>A0A1Y1UBB3</accession>
<reference evidence="2 3" key="1">
    <citation type="submission" date="2017-03" db="EMBL/GenBank/DDBJ databases">
        <title>Widespread Adenine N6-methylation of Active Genes in Fungi.</title>
        <authorList>
            <consortium name="DOE Joint Genome Institute"/>
            <person name="Mondo S.J."/>
            <person name="Dannebaum R.O."/>
            <person name="Kuo R.C."/>
            <person name="Louie K.B."/>
            <person name="Bewick A.J."/>
            <person name="Labutti K."/>
            <person name="Haridas S."/>
            <person name="Kuo A."/>
            <person name="Salamov A."/>
            <person name="Ahrendt S.R."/>
            <person name="Lau R."/>
            <person name="Bowen B.P."/>
            <person name="Lipzen A."/>
            <person name="Sullivan W."/>
            <person name="Andreopoulos W.B."/>
            <person name="Clum A."/>
            <person name="Lindquist E."/>
            <person name="Daum C."/>
            <person name="Northen T.R."/>
            <person name="Ramamoorthy G."/>
            <person name="Schmitz R.J."/>
            <person name="Gryganskyi A."/>
            <person name="Culley D."/>
            <person name="Magnuson J."/>
            <person name="James T.Y."/>
            <person name="O'Malley M.A."/>
            <person name="Stajich J.E."/>
            <person name="Spatafora J.W."/>
            <person name="Visel A."/>
            <person name="Grigoriev I.V."/>
        </authorList>
    </citation>
    <scope>NUCLEOTIDE SEQUENCE [LARGE SCALE GENOMIC DNA]</scope>
    <source>
        <strain evidence="2 3">NRRL Y-17943</strain>
    </source>
</reference>
<dbReference type="OrthoDB" id="2585966at2759"/>
<proteinExistence type="predicted"/>
<evidence type="ECO:0000256" key="1">
    <source>
        <dbReference type="SAM" id="Phobius"/>
    </source>
</evidence>
<name>A0A1Y1UBB3_9TREE</name>
<feature type="transmembrane region" description="Helical" evidence="1">
    <location>
        <begin position="12"/>
        <end position="40"/>
    </location>
</feature>
<feature type="transmembrane region" description="Helical" evidence="1">
    <location>
        <begin position="172"/>
        <end position="190"/>
    </location>
</feature>
<dbReference type="RefSeq" id="XP_021869066.1">
    <property type="nucleotide sequence ID" value="XM_022019178.1"/>
</dbReference>
<keyword evidence="1" id="KW-0812">Transmembrane</keyword>
<sequence>MAYKTDNPLKKALYWLCLLWMIVAIGALVMVITVWVMIIAQDLDVFHDTMGYYLGNDILRYPPGDPNNGYVDNTNIPKHLGGAVFATVFGIAMIIFCLFALAGDIFWRFPYARQWLVWTAALGLQTADDLTKYEYVFLWANALLKLFIVTATGSKAWSGLNPNHPDLRTPTFALYATFILLGSILVTFAVEATLIKWHKNEEWAASEAEKAKGKK</sequence>
<dbReference type="GeneID" id="33560987"/>
<dbReference type="EMBL" id="NBSH01000013">
    <property type="protein sequence ID" value="ORX34824.1"/>
    <property type="molecule type" value="Genomic_DNA"/>
</dbReference>
<dbReference type="InParanoid" id="A0A1Y1UBB3"/>